<dbReference type="Proteomes" id="UP000433181">
    <property type="component" value="Unassembled WGS sequence"/>
</dbReference>
<evidence type="ECO:0000313" key="2">
    <source>
        <dbReference type="Proteomes" id="UP000433181"/>
    </source>
</evidence>
<name>A0A6I2UEZ3_9FIRM</name>
<proteinExistence type="predicted"/>
<accession>A0A6I2UEZ3</accession>
<reference evidence="1 2" key="1">
    <citation type="submission" date="2019-08" db="EMBL/GenBank/DDBJ databases">
        <title>In-depth cultivation of the pig gut microbiome towards novel bacterial diversity and tailored functional studies.</title>
        <authorList>
            <person name="Wylensek D."/>
            <person name="Hitch T.C.A."/>
            <person name="Clavel T."/>
        </authorList>
    </citation>
    <scope>NUCLEOTIDE SEQUENCE [LARGE SCALE GENOMIC DNA]</scope>
    <source>
        <strain evidence="1 2">WCA-693-APC-5D-A</strain>
    </source>
</reference>
<dbReference type="EMBL" id="VUNR01000020">
    <property type="protein sequence ID" value="MSU09297.1"/>
    <property type="molecule type" value="Genomic_DNA"/>
</dbReference>
<gene>
    <name evidence="1" type="ORF">FYJ84_09900</name>
</gene>
<keyword evidence="2" id="KW-1185">Reference proteome</keyword>
<dbReference type="GeneID" id="96779236"/>
<dbReference type="RefSeq" id="WP_154407468.1">
    <property type="nucleotide sequence ID" value="NZ_VUNR01000020.1"/>
</dbReference>
<organism evidence="1 2">
    <name type="scientific">Anaerovibrio slackiae</name>
    <dbReference type="NCBI Taxonomy" id="2652309"/>
    <lineage>
        <taxon>Bacteria</taxon>
        <taxon>Bacillati</taxon>
        <taxon>Bacillota</taxon>
        <taxon>Negativicutes</taxon>
        <taxon>Selenomonadales</taxon>
        <taxon>Selenomonadaceae</taxon>
        <taxon>Anaerovibrio</taxon>
    </lineage>
</organism>
<sequence length="123" mass="13631">MYEVKSMRELSAIRTKIDSKLFSAAQECVSLLDRYYTSAGIDGGSCVIISSMQELRKFLHNHPSLDITAVEYADVIEQENGLQYLNLLIMAGTEFSYNLLLPSVLLSPDELQEITANTGGNHA</sequence>
<protein>
    <submittedName>
        <fullName evidence="1">Uncharacterized protein</fullName>
    </submittedName>
</protein>
<evidence type="ECO:0000313" key="1">
    <source>
        <dbReference type="EMBL" id="MSU09297.1"/>
    </source>
</evidence>
<dbReference type="AlphaFoldDB" id="A0A6I2UEZ3"/>
<comment type="caution">
    <text evidence="1">The sequence shown here is derived from an EMBL/GenBank/DDBJ whole genome shotgun (WGS) entry which is preliminary data.</text>
</comment>